<reference evidence="1 2" key="1">
    <citation type="journal article" date="2018" name="Sci. Rep.">
        <title>Genomic signatures of local adaptation to the degree of environmental predictability in rotifers.</title>
        <authorList>
            <person name="Franch-Gras L."/>
            <person name="Hahn C."/>
            <person name="Garcia-Roger E.M."/>
            <person name="Carmona M.J."/>
            <person name="Serra M."/>
            <person name="Gomez A."/>
        </authorList>
    </citation>
    <scope>NUCLEOTIDE SEQUENCE [LARGE SCALE GENOMIC DNA]</scope>
    <source>
        <strain evidence="1">HYR1</strain>
    </source>
</reference>
<name>A0A3M7QQB4_BRAPC</name>
<evidence type="ECO:0000313" key="1">
    <source>
        <dbReference type="EMBL" id="RNA13647.1"/>
    </source>
</evidence>
<proteinExistence type="predicted"/>
<evidence type="ECO:0000313" key="2">
    <source>
        <dbReference type="Proteomes" id="UP000276133"/>
    </source>
</evidence>
<dbReference type="Proteomes" id="UP000276133">
    <property type="component" value="Unassembled WGS sequence"/>
</dbReference>
<gene>
    <name evidence="1" type="ORF">BpHYR1_037876</name>
</gene>
<accession>A0A3M7QQB4</accession>
<comment type="caution">
    <text evidence="1">The sequence shown here is derived from an EMBL/GenBank/DDBJ whole genome shotgun (WGS) entry which is preliminary data.</text>
</comment>
<dbReference type="EMBL" id="REGN01005353">
    <property type="protein sequence ID" value="RNA13647.1"/>
    <property type="molecule type" value="Genomic_DNA"/>
</dbReference>
<keyword evidence="2" id="KW-1185">Reference proteome</keyword>
<dbReference type="AlphaFoldDB" id="A0A3M7QQB4"/>
<organism evidence="1 2">
    <name type="scientific">Brachionus plicatilis</name>
    <name type="common">Marine rotifer</name>
    <name type="synonym">Brachionus muelleri</name>
    <dbReference type="NCBI Taxonomy" id="10195"/>
    <lineage>
        <taxon>Eukaryota</taxon>
        <taxon>Metazoa</taxon>
        <taxon>Spiralia</taxon>
        <taxon>Gnathifera</taxon>
        <taxon>Rotifera</taxon>
        <taxon>Eurotatoria</taxon>
        <taxon>Monogononta</taxon>
        <taxon>Pseudotrocha</taxon>
        <taxon>Ploima</taxon>
        <taxon>Brachionidae</taxon>
        <taxon>Brachionus</taxon>
    </lineage>
</organism>
<sequence>MYSSRGNIKIEDKFNLCER</sequence>
<protein>
    <submittedName>
        <fullName evidence="1">Uncharacterized protein</fullName>
    </submittedName>
</protein>